<feature type="domain" description="OmpA-like" evidence="11">
    <location>
        <begin position="52"/>
        <end position="173"/>
    </location>
</feature>
<protein>
    <recommendedName>
        <fullName evidence="8">Peptidoglycan-associated lipoprotein</fullName>
        <shortName evidence="8">PAL</shortName>
    </recommendedName>
</protein>
<evidence type="ECO:0000256" key="3">
    <source>
        <dbReference type="ARBA" id="ARBA00023136"/>
    </source>
</evidence>
<dbReference type="HAMAP" id="MF_02204">
    <property type="entry name" value="Pal"/>
    <property type="match status" value="1"/>
</dbReference>
<dbReference type="GO" id="GO:0009279">
    <property type="term" value="C:cell outer membrane"/>
    <property type="evidence" value="ECO:0007669"/>
    <property type="project" value="UniProtKB-SubCell"/>
</dbReference>
<dbReference type="NCBIfam" id="TIGR02802">
    <property type="entry name" value="Pal_lipo"/>
    <property type="match status" value="1"/>
</dbReference>
<dbReference type="InterPro" id="IPR014169">
    <property type="entry name" value="Pal_lipo_C"/>
</dbReference>
<evidence type="ECO:0000256" key="1">
    <source>
        <dbReference type="ARBA" id="ARBA00022618"/>
    </source>
</evidence>
<keyword evidence="4 8" id="KW-0564">Palmitate</keyword>
<evidence type="ECO:0000256" key="5">
    <source>
        <dbReference type="ARBA" id="ARBA00023237"/>
    </source>
</evidence>
<keyword evidence="6 8" id="KW-0449">Lipoprotein</keyword>
<dbReference type="SUPFAM" id="SSF103088">
    <property type="entry name" value="OmpA-like"/>
    <property type="match status" value="1"/>
</dbReference>
<keyword evidence="1 8" id="KW-0132">Cell division</keyword>
<comment type="similarity">
    <text evidence="8">Belongs to the Pal lipoprotein family.</text>
</comment>
<dbReference type="InterPro" id="IPR050330">
    <property type="entry name" value="Bact_OuterMem_StrucFunc"/>
</dbReference>
<dbReference type="InterPro" id="IPR006690">
    <property type="entry name" value="OMPA-like_CS"/>
</dbReference>
<keyword evidence="7 8" id="KW-0131">Cell cycle</keyword>
<dbReference type="Proteomes" id="UP000742786">
    <property type="component" value="Unassembled WGS sequence"/>
</dbReference>
<accession>A0A916J6W3</accession>
<feature type="region of interest" description="Disordered" evidence="9">
    <location>
        <begin position="24"/>
        <end position="43"/>
    </location>
</feature>
<gene>
    <name evidence="8 12" type="primary">pal</name>
    <name evidence="12" type="ORF">GTOL_12920</name>
</gene>
<evidence type="ECO:0000256" key="7">
    <source>
        <dbReference type="ARBA" id="ARBA00023306"/>
    </source>
</evidence>
<dbReference type="InterPro" id="IPR006664">
    <property type="entry name" value="OMP_bac"/>
</dbReference>
<evidence type="ECO:0000256" key="9">
    <source>
        <dbReference type="SAM" id="MobiDB-lite"/>
    </source>
</evidence>
<dbReference type="PROSITE" id="PS51257">
    <property type="entry name" value="PROKAR_LIPOPROTEIN"/>
    <property type="match status" value="1"/>
</dbReference>
<evidence type="ECO:0000313" key="13">
    <source>
        <dbReference type="Proteomes" id="UP000742786"/>
    </source>
</evidence>
<comment type="subunit">
    <text evidence="8">The Tol-Pal system is composed of five core proteins: the inner membrane proteins TolA, TolQ and TolR, the periplasmic protein TolB and the outer membrane protein Pal. They form a network linking the inner and outer membranes and the peptidoglycan layer.</text>
</comment>
<organism evidence="12 13">
    <name type="scientific">Georgfuchsia toluolica</name>
    <dbReference type="NCBI Taxonomy" id="424218"/>
    <lineage>
        <taxon>Bacteria</taxon>
        <taxon>Pseudomonadati</taxon>
        <taxon>Pseudomonadota</taxon>
        <taxon>Betaproteobacteria</taxon>
        <taxon>Nitrosomonadales</taxon>
        <taxon>Sterolibacteriaceae</taxon>
        <taxon>Georgfuchsia</taxon>
    </lineage>
</organism>
<dbReference type="Gene3D" id="3.30.1330.60">
    <property type="entry name" value="OmpA-like domain"/>
    <property type="match status" value="1"/>
</dbReference>
<comment type="subcellular location">
    <subcellularLocation>
        <location evidence="8">Cell outer membrane</location>
        <topology evidence="8">Lipid-anchor</topology>
    </subcellularLocation>
</comment>
<dbReference type="InterPro" id="IPR036737">
    <property type="entry name" value="OmpA-like_sf"/>
</dbReference>
<evidence type="ECO:0000313" key="12">
    <source>
        <dbReference type="EMBL" id="CAG4885037.1"/>
    </source>
</evidence>
<comment type="function">
    <text evidence="8">Part of the Tol-Pal system, which plays a role in outer membrane invagination during cell division and is important for maintaining outer membrane integrity.</text>
</comment>
<dbReference type="PROSITE" id="PS51123">
    <property type="entry name" value="OMPA_2"/>
    <property type="match status" value="1"/>
</dbReference>
<evidence type="ECO:0000256" key="8">
    <source>
        <dbReference type="HAMAP-Rule" id="MF_02204"/>
    </source>
</evidence>
<feature type="signal peptide" evidence="10">
    <location>
        <begin position="1"/>
        <end position="24"/>
    </location>
</feature>
<dbReference type="PANTHER" id="PTHR30329">
    <property type="entry name" value="STATOR ELEMENT OF FLAGELLAR MOTOR COMPLEX"/>
    <property type="match status" value="1"/>
</dbReference>
<dbReference type="CDD" id="cd07185">
    <property type="entry name" value="OmpA_C-like"/>
    <property type="match status" value="1"/>
</dbReference>
<dbReference type="InterPro" id="IPR039001">
    <property type="entry name" value="Pal"/>
</dbReference>
<evidence type="ECO:0000256" key="4">
    <source>
        <dbReference type="ARBA" id="ARBA00023139"/>
    </source>
</evidence>
<evidence type="ECO:0000256" key="2">
    <source>
        <dbReference type="ARBA" id="ARBA00022729"/>
    </source>
</evidence>
<evidence type="ECO:0000256" key="6">
    <source>
        <dbReference type="ARBA" id="ARBA00023288"/>
    </source>
</evidence>
<dbReference type="RefSeq" id="WP_220636822.1">
    <property type="nucleotide sequence ID" value="NZ_CAJQUM010000001.1"/>
</dbReference>
<evidence type="ECO:0000256" key="10">
    <source>
        <dbReference type="SAM" id="SignalP"/>
    </source>
</evidence>
<keyword evidence="3 8" id="KW-0472">Membrane</keyword>
<keyword evidence="13" id="KW-1185">Reference proteome</keyword>
<keyword evidence="5 8" id="KW-0998">Cell outer membrane</keyword>
<dbReference type="PRINTS" id="PR01021">
    <property type="entry name" value="OMPADOMAIN"/>
</dbReference>
<evidence type="ECO:0000259" key="11">
    <source>
        <dbReference type="PROSITE" id="PS51123"/>
    </source>
</evidence>
<dbReference type="PROSITE" id="PS01068">
    <property type="entry name" value="OMPA_1"/>
    <property type="match status" value="1"/>
</dbReference>
<dbReference type="EMBL" id="CAJQUM010000001">
    <property type="protein sequence ID" value="CAG4885037.1"/>
    <property type="molecule type" value="Genomic_DNA"/>
</dbReference>
<keyword evidence="2 8" id="KW-0732">Signal</keyword>
<name>A0A916J6W3_9PROT</name>
<dbReference type="Pfam" id="PF00691">
    <property type="entry name" value="OmpA"/>
    <property type="match status" value="1"/>
</dbReference>
<dbReference type="InterPro" id="IPR006665">
    <property type="entry name" value="OmpA-like"/>
</dbReference>
<dbReference type="GO" id="GO:0051301">
    <property type="term" value="P:cell division"/>
    <property type="evidence" value="ECO:0007669"/>
    <property type="project" value="UniProtKB-UniRule"/>
</dbReference>
<feature type="chain" id="PRO_5037356668" description="Peptidoglycan-associated lipoprotein" evidence="10">
    <location>
        <begin position="25"/>
        <end position="173"/>
    </location>
</feature>
<dbReference type="PANTHER" id="PTHR30329:SF21">
    <property type="entry name" value="LIPOPROTEIN YIAD-RELATED"/>
    <property type="match status" value="1"/>
</dbReference>
<reference evidence="12" key="1">
    <citation type="submission" date="2021-04" db="EMBL/GenBank/DDBJ databases">
        <authorList>
            <person name="Hornung B."/>
        </authorList>
    </citation>
    <scope>NUCLEOTIDE SEQUENCE</scope>
    <source>
        <strain evidence="12">G5G6</strain>
    </source>
</reference>
<comment type="caution">
    <text evidence="12">The sequence shown here is derived from an EMBL/GenBank/DDBJ whole genome shotgun (WGS) entry which is preliminary data.</text>
</comment>
<dbReference type="AlphaFoldDB" id="A0A916J6W3"/>
<sequence length="173" mass="19389">MKRKLVVLCLTILLGACSSTPMKPAEVAQPPAAQPSVKPAAAPEMKPVMETEAQRIDRIIKVLASKSIYFDYDKYTIKPEYESLLKQNFEMIKSAPKVAFRLEGNADERGSTEYNIALGQKRAEAVKRALLIMGIPDSQLEAISYGEEKPRATCHEEKCWAENRRVDFTKKSP</sequence>
<proteinExistence type="inferred from homology"/>